<dbReference type="InterPro" id="IPR011214">
    <property type="entry name" value="UCP020967"/>
</dbReference>
<feature type="domain" description="Orotate phosphoribosyltransferase-like" evidence="2">
    <location>
        <begin position="44"/>
        <end position="217"/>
    </location>
</feature>
<dbReference type="AlphaFoldDB" id="A0A6N8DM22"/>
<sequence>MTPHDCVSSRSLKLGDSNPIMTADLPTGRIEAFISRSTRRPEDLFGFAQRRNPKRAFLFVSRVLGRHIPVAPSLMRKTYEALAKQIPADLPGPILVVGMAETAVGLGGGVHDAYVAATGRGDVVFLATTRCQLESPVLARFSEDHSHATSHLIHRPTSPGIADLMKKARSLILVDDEITTGRTIVNLRAALIEAGLARVERIILATLTDWSDGDAARSTPEPCMSVSLLSGSYKWTPDPAAPLPEMPHVDVTGRSPHTPDPGRDWGRLGVLKQSFAIDARTRAQERILVLGTGEYVLPPFFLAEALERAGACVRFSAVTRSPIAVGHAIESAFALRDNYGLGIPNFLYNVDPSRYDRIILCAETPRASIDPGLVRFLGARLEIRAEGRLQ</sequence>
<evidence type="ECO:0000313" key="3">
    <source>
        <dbReference type="EMBL" id="MTV31580.1"/>
    </source>
</evidence>
<keyword evidence="3" id="KW-0328">Glycosyltransferase</keyword>
<name>A0A6N8DM22_RHOAC</name>
<keyword evidence="3" id="KW-0808">Transferase</keyword>
<dbReference type="GO" id="GO:0016757">
    <property type="term" value="F:glycosyltransferase activity"/>
    <property type="evidence" value="ECO:0007669"/>
    <property type="project" value="UniProtKB-KW"/>
</dbReference>
<dbReference type="InterPro" id="IPR022537">
    <property type="entry name" value="TRSP_dom"/>
</dbReference>
<dbReference type="InterPro" id="IPR000836">
    <property type="entry name" value="PRTase_dom"/>
</dbReference>
<proteinExistence type="predicted"/>
<dbReference type="PIRSF" id="PIRSF020967">
    <property type="entry name" value="UCP020967"/>
    <property type="match status" value="1"/>
</dbReference>
<dbReference type="Pfam" id="PF12500">
    <property type="entry name" value="TRSP"/>
    <property type="match status" value="1"/>
</dbReference>
<dbReference type="InterPro" id="IPR041688">
    <property type="entry name" value="PRTase_2"/>
</dbReference>
<accession>A0A6N8DM22</accession>
<dbReference type="Pfam" id="PF15609">
    <property type="entry name" value="PRTase_2"/>
    <property type="match status" value="1"/>
</dbReference>
<protein>
    <submittedName>
        <fullName evidence="3">Phosphoribosyltransferase</fullName>
    </submittedName>
</protein>
<evidence type="ECO:0000313" key="4">
    <source>
        <dbReference type="Proteomes" id="UP000439113"/>
    </source>
</evidence>
<comment type="caution">
    <text evidence="3">The sequence shown here is derived from an EMBL/GenBank/DDBJ whole genome shotgun (WGS) entry which is preliminary data.</text>
</comment>
<dbReference type="Proteomes" id="UP000439113">
    <property type="component" value="Unassembled WGS sequence"/>
</dbReference>
<dbReference type="SUPFAM" id="SSF53271">
    <property type="entry name" value="PRTase-like"/>
    <property type="match status" value="1"/>
</dbReference>
<reference evidence="3 4" key="1">
    <citation type="submission" date="2019-11" db="EMBL/GenBank/DDBJ databases">
        <title>Whole-genome sequence of a Rhodoblastus acidophilus DSM 142.</title>
        <authorList>
            <person name="Kyndt J.A."/>
            <person name="Meyer T.E."/>
        </authorList>
    </citation>
    <scope>NUCLEOTIDE SEQUENCE [LARGE SCALE GENOMIC DNA]</scope>
    <source>
        <strain evidence="3 4">DSM 142</strain>
    </source>
</reference>
<evidence type="ECO:0000259" key="1">
    <source>
        <dbReference type="Pfam" id="PF12500"/>
    </source>
</evidence>
<gene>
    <name evidence="3" type="ORF">GJ654_11305</name>
</gene>
<feature type="domain" description="TRSP" evidence="1">
    <location>
        <begin position="280"/>
        <end position="367"/>
    </location>
</feature>
<dbReference type="InterPro" id="IPR029057">
    <property type="entry name" value="PRTase-like"/>
</dbReference>
<dbReference type="CDD" id="cd06223">
    <property type="entry name" value="PRTases_typeI"/>
    <property type="match status" value="1"/>
</dbReference>
<dbReference type="OrthoDB" id="56827at2"/>
<dbReference type="EMBL" id="WNKS01000008">
    <property type="protein sequence ID" value="MTV31580.1"/>
    <property type="molecule type" value="Genomic_DNA"/>
</dbReference>
<evidence type="ECO:0000259" key="2">
    <source>
        <dbReference type="Pfam" id="PF15609"/>
    </source>
</evidence>
<organism evidence="3 4">
    <name type="scientific">Rhodoblastus acidophilus</name>
    <name type="common">Rhodopseudomonas acidophila</name>
    <dbReference type="NCBI Taxonomy" id="1074"/>
    <lineage>
        <taxon>Bacteria</taxon>
        <taxon>Pseudomonadati</taxon>
        <taxon>Pseudomonadota</taxon>
        <taxon>Alphaproteobacteria</taxon>
        <taxon>Hyphomicrobiales</taxon>
        <taxon>Rhodoblastaceae</taxon>
        <taxon>Rhodoblastus</taxon>
    </lineage>
</organism>
<dbReference type="Gene3D" id="3.40.50.2020">
    <property type="match status" value="1"/>
</dbReference>